<protein>
    <submittedName>
        <fullName evidence="2">Uncharacterized protein</fullName>
    </submittedName>
</protein>
<dbReference type="Proteomes" id="UP000683360">
    <property type="component" value="Unassembled WGS sequence"/>
</dbReference>
<evidence type="ECO:0000256" key="1">
    <source>
        <dbReference type="SAM" id="MobiDB-lite"/>
    </source>
</evidence>
<organism evidence="2 3">
    <name type="scientific">Mytilus edulis</name>
    <name type="common">Blue mussel</name>
    <dbReference type="NCBI Taxonomy" id="6550"/>
    <lineage>
        <taxon>Eukaryota</taxon>
        <taxon>Metazoa</taxon>
        <taxon>Spiralia</taxon>
        <taxon>Lophotrochozoa</taxon>
        <taxon>Mollusca</taxon>
        <taxon>Bivalvia</taxon>
        <taxon>Autobranchia</taxon>
        <taxon>Pteriomorphia</taxon>
        <taxon>Mytilida</taxon>
        <taxon>Mytiloidea</taxon>
        <taxon>Mytilidae</taxon>
        <taxon>Mytilinae</taxon>
        <taxon>Mytilus</taxon>
    </lineage>
</organism>
<dbReference type="AlphaFoldDB" id="A0A8S3SPV7"/>
<gene>
    <name evidence="2" type="ORF">MEDL_35534</name>
</gene>
<sequence length="178" mass="20480">MQKQGPIKLIKVLETKHAKTRTHQTDNSIACKNKDPSNCSMHAKQGPIKLIKVSNWKQSMQKQGPIKLITEYRKQRMQKQGPIKLITYRKQSMQKQGPIKLIKSNYRKQSMQKQGPIKLITVWKQSMQKQGIKLITVLETCKPIKLITVLETKHAKTRTHQTDKSIGNKACKNKDPSN</sequence>
<keyword evidence="3" id="KW-1185">Reference proteome</keyword>
<reference evidence="2" key="1">
    <citation type="submission" date="2021-03" db="EMBL/GenBank/DDBJ databases">
        <authorList>
            <person name="Bekaert M."/>
        </authorList>
    </citation>
    <scope>NUCLEOTIDE SEQUENCE</scope>
</reference>
<evidence type="ECO:0000313" key="2">
    <source>
        <dbReference type="EMBL" id="CAG2222172.1"/>
    </source>
</evidence>
<feature type="region of interest" description="Disordered" evidence="1">
    <location>
        <begin position="154"/>
        <end position="178"/>
    </location>
</feature>
<accession>A0A8S3SPV7</accession>
<dbReference type="EMBL" id="CAJPWZ010001728">
    <property type="protein sequence ID" value="CAG2222172.1"/>
    <property type="molecule type" value="Genomic_DNA"/>
</dbReference>
<comment type="caution">
    <text evidence="2">The sequence shown here is derived from an EMBL/GenBank/DDBJ whole genome shotgun (WGS) entry which is preliminary data.</text>
</comment>
<proteinExistence type="predicted"/>
<evidence type="ECO:0000313" key="3">
    <source>
        <dbReference type="Proteomes" id="UP000683360"/>
    </source>
</evidence>
<name>A0A8S3SPV7_MYTED</name>